<protein>
    <submittedName>
        <fullName evidence="2">Uncharacterized protein</fullName>
    </submittedName>
</protein>
<evidence type="ECO:0000256" key="1">
    <source>
        <dbReference type="SAM" id="MobiDB-lite"/>
    </source>
</evidence>
<evidence type="ECO:0000313" key="3">
    <source>
        <dbReference type="Proteomes" id="UP001221898"/>
    </source>
</evidence>
<organism evidence="2 3">
    <name type="scientific">Aldrovandia affinis</name>
    <dbReference type="NCBI Taxonomy" id="143900"/>
    <lineage>
        <taxon>Eukaryota</taxon>
        <taxon>Metazoa</taxon>
        <taxon>Chordata</taxon>
        <taxon>Craniata</taxon>
        <taxon>Vertebrata</taxon>
        <taxon>Euteleostomi</taxon>
        <taxon>Actinopterygii</taxon>
        <taxon>Neopterygii</taxon>
        <taxon>Teleostei</taxon>
        <taxon>Notacanthiformes</taxon>
        <taxon>Halosauridae</taxon>
        <taxon>Aldrovandia</taxon>
    </lineage>
</organism>
<keyword evidence="3" id="KW-1185">Reference proteome</keyword>
<accession>A0AAD7W5S4</accession>
<comment type="caution">
    <text evidence="2">The sequence shown here is derived from an EMBL/GenBank/DDBJ whole genome shotgun (WGS) entry which is preliminary data.</text>
</comment>
<sequence>MNKSSSRPRKRCPCESLKRRDVMHMVNPGPAGGPATTQTPACKDSSPLGEPRLACGQESKADCVLRLARVVSSTPLKRPSESGSEKNATITCTFNSYLQYSQCQHRGLFLHLPLALRVCVNIKAPTKTQPSRRPRKYRSLFGEILGRLQRNAVSSHAVLRARGARAQERTQYRRPAQRRAQESRGSLAYDSAERRADDRARGSHCAGPGGAATGRSSLTSQSLSPVCGRRGRPSGATLSTKTLVDNDIDEAYI</sequence>
<dbReference type="EMBL" id="JAINUG010000265">
    <property type="protein sequence ID" value="KAJ8384792.1"/>
    <property type="molecule type" value="Genomic_DNA"/>
</dbReference>
<feature type="region of interest" description="Disordered" evidence="1">
    <location>
        <begin position="160"/>
        <end position="239"/>
    </location>
</feature>
<dbReference type="AlphaFoldDB" id="A0AAD7W5S4"/>
<proteinExistence type="predicted"/>
<feature type="compositionally biased region" description="Basic and acidic residues" evidence="1">
    <location>
        <begin position="191"/>
        <end position="201"/>
    </location>
</feature>
<feature type="region of interest" description="Disordered" evidence="1">
    <location>
        <begin position="1"/>
        <end position="43"/>
    </location>
</feature>
<evidence type="ECO:0000313" key="2">
    <source>
        <dbReference type="EMBL" id="KAJ8384792.1"/>
    </source>
</evidence>
<name>A0AAD7W5S4_9TELE</name>
<feature type="compositionally biased region" description="Basic residues" evidence="1">
    <location>
        <begin position="1"/>
        <end position="11"/>
    </location>
</feature>
<gene>
    <name evidence="2" type="ORF">AAFF_G00198780</name>
</gene>
<reference evidence="2" key="1">
    <citation type="journal article" date="2023" name="Science">
        <title>Genome structures resolve the early diversification of teleost fishes.</title>
        <authorList>
            <person name="Parey E."/>
            <person name="Louis A."/>
            <person name="Montfort J."/>
            <person name="Bouchez O."/>
            <person name="Roques C."/>
            <person name="Iampietro C."/>
            <person name="Lluch J."/>
            <person name="Castinel A."/>
            <person name="Donnadieu C."/>
            <person name="Desvignes T."/>
            <person name="Floi Bucao C."/>
            <person name="Jouanno E."/>
            <person name="Wen M."/>
            <person name="Mejri S."/>
            <person name="Dirks R."/>
            <person name="Jansen H."/>
            <person name="Henkel C."/>
            <person name="Chen W.J."/>
            <person name="Zahm M."/>
            <person name="Cabau C."/>
            <person name="Klopp C."/>
            <person name="Thompson A.W."/>
            <person name="Robinson-Rechavi M."/>
            <person name="Braasch I."/>
            <person name="Lecointre G."/>
            <person name="Bobe J."/>
            <person name="Postlethwait J.H."/>
            <person name="Berthelot C."/>
            <person name="Roest Crollius H."/>
            <person name="Guiguen Y."/>
        </authorList>
    </citation>
    <scope>NUCLEOTIDE SEQUENCE</scope>
    <source>
        <strain evidence="2">NC1722</strain>
    </source>
</reference>
<dbReference type="Proteomes" id="UP001221898">
    <property type="component" value="Unassembled WGS sequence"/>
</dbReference>
<feature type="compositionally biased region" description="Polar residues" evidence="1">
    <location>
        <begin position="214"/>
        <end position="224"/>
    </location>
</feature>
<feature type="compositionally biased region" description="Basic and acidic residues" evidence="1">
    <location>
        <begin position="12"/>
        <end position="23"/>
    </location>
</feature>